<evidence type="ECO:0000313" key="1">
    <source>
        <dbReference type="EMBL" id="TRW25780.1"/>
    </source>
</evidence>
<comment type="caution">
    <text evidence="1">The sequence shown here is derived from an EMBL/GenBank/DDBJ whole genome shotgun (WGS) entry which is preliminary data.</text>
</comment>
<protein>
    <submittedName>
        <fullName evidence="1">Uncharacterized protein</fullName>
    </submittedName>
</protein>
<dbReference type="RefSeq" id="WP_143372444.1">
    <property type="nucleotide sequence ID" value="NZ_VJVZ01000003.1"/>
</dbReference>
<sequence length="234" mass="26560">MKKILLAVVCLIVGLVLGILFWHGDDKLNCSICSDVVIVDKLLLSGDNSWRQANEKFICSEDQNYISINLPCIGNVQSQAEWIKNNKNKLEYILTRRHAEIDHRVPILNYATGDDRITLNDLKSKIKLGGGNWDTDKYDNYLNFSFDTTNKLRVDLSVNHDPQAFCFSIQLFKAIIENNALPANPTFEFKKINFASKDILVFWVLGAGGAYYDFSENPKFTKDSTGEKIIKSVK</sequence>
<dbReference type="AlphaFoldDB" id="A0A552V5M6"/>
<gene>
    <name evidence="1" type="ORF">FMM05_06035</name>
</gene>
<proteinExistence type="predicted"/>
<name>A0A552V5M6_9FLAO</name>
<organism evidence="1 2">
    <name type="scientific">Flavobacterium zepuense</name>
    <dbReference type="NCBI Taxonomy" id="2593302"/>
    <lineage>
        <taxon>Bacteria</taxon>
        <taxon>Pseudomonadati</taxon>
        <taxon>Bacteroidota</taxon>
        <taxon>Flavobacteriia</taxon>
        <taxon>Flavobacteriales</taxon>
        <taxon>Flavobacteriaceae</taxon>
        <taxon>Flavobacterium</taxon>
    </lineage>
</organism>
<evidence type="ECO:0000313" key="2">
    <source>
        <dbReference type="Proteomes" id="UP000320643"/>
    </source>
</evidence>
<reference evidence="1 2" key="1">
    <citation type="submission" date="2019-07" db="EMBL/GenBank/DDBJ databases">
        <title>Flavobacterium sp. nov., isolated from glacier ice.</title>
        <authorList>
            <person name="Liu Q."/>
            <person name="Xin Y.-H."/>
        </authorList>
    </citation>
    <scope>NUCLEOTIDE SEQUENCE [LARGE SCALE GENOMIC DNA]</scope>
    <source>
        <strain evidence="1 2">ZT4R6</strain>
    </source>
</reference>
<dbReference type="Proteomes" id="UP000320643">
    <property type="component" value="Unassembled WGS sequence"/>
</dbReference>
<dbReference type="EMBL" id="VJVZ01000003">
    <property type="protein sequence ID" value="TRW25780.1"/>
    <property type="molecule type" value="Genomic_DNA"/>
</dbReference>
<accession>A0A552V5M6</accession>
<keyword evidence="2" id="KW-1185">Reference proteome</keyword>